<dbReference type="InterPro" id="IPR028082">
    <property type="entry name" value="Peripla_BP_I"/>
</dbReference>
<feature type="non-terminal residue" evidence="1">
    <location>
        <position position="188"/>
    </location>
</feature>
<evidence type="ECO:0000313" key="1">
    <source>
        <dbReference type="EMBL" id="MXY34441.1"/>
    </source>
</evidence>
<organism evidence="1">
    <name type="scientific">Boseongicola sp. SB0664_bin_43</name>
    <dbReference type="NCBI Taxonomy" id="2604844"/>
    <lineage>
        <taxon>Bacteria</taxon>
        <taxon>Pseudomonadati</taxon>
        <taxon>Pseudomonadota</taxon>
        <taxon>Alphaproteobacteria</taxon>
        <taxon>Rhodobacterales</taxon>
        <taxon>Paracoccaceae</taxon>
        <taxon>Boseongicola</taxon>
    </lineage>
</organism>
<gene>
    <name evidence="1" type="ORF">F4Y60_10240</name>
</gene>
<proteinExistence type="predicted"/>
<dbReference type="PROSITE" id="PS51318">
    <property type="entry name" value="TAT"/>
    <property type="match status" value="1"/>
</dbReference>
<sequence>MSFIKNFIEQETVSRRNFLLASAYGISGAAAMRMFGPSPVQAATFADPTIAWSYRNRTNPYWNEIVSGGEAFVESLGKPKEFLTHLINEGSSEKSLADVKALLAKTNGELALAIDTNDAPNARPVVEACVEAGAYVSTLWNKTDDLHPWDFGDNYVSHMSWSDEGPAERTARILLDAIGGKGGGVHLG</sequence>
<name>A0A6B0Y148_9RHOB</name>
<dbReference type="SUPFAM" id="SSF53822">
    <property type="entry name" value="Periplasmic binding protein-like I"/>
    <property type="match status" value="1"/>
</dbReference>
<accession>A0A6B0Y148</accession>
<dbReference type="InterPro" id="IPR006311">
    <property type="entry name" value="TAT_signal"/>
</dbReference>
<comment type="caution">
    <text evidence="1">The sequence shown here is derived from an EMBL/GenBank/DDBJ whole genome shotgun (WGS) entry which is preliminary data.</text>
</comment>
<dbReference type="AlphaFoldDB" id="A0A6B0Y148"/>
<reference evidence="1" key="1">
    <citation type="submission" date="2019-09" db="EMBL/GenBank/DDBJ databases">
        <title>Characterisation of the sponge microbiome using genome-centric metagenomics.</title>
        <authorList>
            <person name="Engelberts J.P."/>
            <person name="Robbins S.J."/>
            <person name="De Goeij J.M."/>
            <person name="Aranda M."/>
            <person name="Bell S.C."/>
            <person name="Webster N.S."/>
        </authorList>
    </citation>
    <scope>NUCLEOTIDE SEQUENCE</scope>
    <source>
        <strain evidence="1">SB0664_bin_43</strain>
    </source>
</reference>
<dbReference type="EMBL" id="VXRY01000411">
    <property type="protein sequence ID" value="MXY34441.1"/>
    <property type="molecule type" value="Genomic_DNA"/>
</dbReference>
<dbReference type="Gene3D" id="3.40.50.2300">
    <property type="match status" value="2"/>
</dbReference>
<protein>
    <submittedName>
        <fullName evidence="1">ABC transporter substrate-binding protein</fullName>
    </submittedName>
</protein>